<dbReference type="Proteomes" id="UP000597444">
    <property type="component" value="Unassembled WGS sequence"/>
</dbReference>
<keyword evidence="4 6" id="KW-1133">Transmembrane helix</keyword>
<protein>
    <submittedName>
        <fullName evidence="7">Lysine transporter LysE</fullName>
    </submittedName>
</protein>
<dbReference type="PIRSF" id="PIRSF006324">
    <property type="entry name" value="LeuE"/>
    <property type="match status" value="1"/>
</dbReference>
<keyword evidence="8" id="KW-1185">Reference proteome</keyword>
<sequence>MFVSNLLLFASLIVVLAFTPGPDVIYIITRGMAQGKKAALLSTVGICLGYLVYTMLAALGLSALLQSSPLAFTIVRYIGAIYLVYLGIRMFLSKAGGSLTPGAITTASAGRILQQGILTSMLNPKGILVFAALLPQFVNPHLASIPLQMIAFGLTFTMICLCIYGGYAYLSGSLREKLATQPRIASILKYLTGSVLIGLGVRLLFLERS</sequence>
<feature type="transmembrane region" description="Helical" evidence="6">
    <location>
        <begin position="145"/>
        <end position="167"/>
    </location>
</feature>
<keyword evidence="2" id="KW-1003">Cell membrane</keyword>
<dbReference type="EMBL" id="BNJK01000004">
    <property type="protein sequence ID" value="GHP01087.1"/>
    <property type="molecule type" value="Genomic_DNA"/>
</dbReference>
<comment type="caution">
    <text evidence="7">The sequence shown here is derived from an EMBL/GenBank/DDBJ whole genome shotgun (WGS) entry which is preliminary data.</text>
</comment>
<organism evidence="7 8">
    <name type="scientific">Reticulibacter mediterranei</name>
    <dbReference type="NCBI Taxonomy" id="2778369"/>
    <lineage>
        <taxon>Bacteria</taxon>
        <taxon>Bacillati</taxon>
        <taxon>Chloroflexota</taxon>
        <taxon>Ktedonobacteria</taxon>
        <taxon>Ktedonobacterales</taxon>
        <taxon>Reticulibacteraceae</taxon>
        <taxon>Reticulibacter</taxon>
    </lineage>
</organism>
<dbReference type="AlphaFoldDB" id="A0A8J3J3W3"/>
<evidence type="ECO:0000256" key="5">
    <source>
        <dbReference type="ARBA" id="ARBA00023136"/>
    </source>
</evidence>
<dbReference type="GO" id="GO:0015171">
    <property type="term" value="F:amino acid transmembrane transporter activity"/>
    <property type="evidence" value="ECO:0007669"/>
    <property type="project" value="TreeGrafter"/>
</dbReference>
<evidence type="ECO:0000313" key="7">
    <source>
        <dbReference type="EMBL" id="GHP01087.1"/>
    </source>
</evidence>
<dbReference type="InterPro" id="IPR001123">
    <property type="entry name" value="LeuE-type"/>
</dbReference>
<dbReference type="GO" id="GO:0005886">
    <property type="term" value="C:plasma membrane"/>
    <property type="evidence" value="ECO:0007669"/>
    <property type="project" value="UniProtKB-SubCell"/>
</dbReference>
<evidence type="ECO:0000256" key="2">
    <source>
        <dbReference type="ARBA" id="ARBA00022475"/>
    </source>
</evidence>
<dbReference type="PANTHER" id="PTHR30086:SF20">
    <property type="entry name" value="ARGININE EXPORTER PROTEIN ARGO-RELATED"/>
    <property type="match status" value="1"/>
</dbReference>
<feature type="transmembrane region" description="Helical" evidence="6">
    <location>
        <begin position="40"/>
        <end position="64"/>
    </location>
</feature>
<dbReference type="PANTHER" id="PTHR30086">
    <property type="entry name" value="ARGININE EXPORTER PROTEIN ARGO"/>
    <property type="match status" value="1"/>
</dbReference>
<evidence type="ECO:0000256" key="3">
    <source>
        <dbReference type="ARBA" id="ARBA00022692"/>
    </source>
</evidence>
<gene>
    <name evidence="7" type="ORF">KSF_111340</name>
</gene>
<dbReference type="Pfam" id="PF01810">
    <property type="entry name" value="LysE"/>
    <property type="match status" value="1"/>
</dbReference>
<proteinExistence type="predicted"/>
<keyword evidence="3 6" id="KW-0812">Transmembrane</keyword>
<name>A0A8J3J3W3_9CHLR</name>
<feature type="transmembrane region" description="Helical" evidence="6">
    <location>
        <begin position="70"/>
        <end position="92"/>
    </location>
</feature>
<evidence type="ECO:0000313" key="8">
    <source>
        <dbReference type="Proteomes" id="UP000597444"/>
    </source>
</evidence>
<accession>A0A8J3J3W3</accession>
<comment type="subcellular location">
    <subcellularLocation>
        <location evidence="1">Cell membrane</location>
        <topology evidence="1">Multi-pass membrane protein</topology>
    </subcellularLocation>
</comment>
<evidence type="ECO:0000256" key="6">
    <source>
        <dbReference type="SAM" id="Phobius"/>
    </source>
</evidence>
<feature type="transmembrane region" description="Helical" evidence="6">
    <location>
        <begin position="187"/>
        <end position="205"/>
    </location>
</feature>
<keyword evidence="5 6" id="KW-0472">Membrane</keyword>
<feature type="transmembrane region" description="Helical" evidence="6">
    <location>
        <begin position="6"/>
        <end position="28"/>
    </location>
</feature>
<dbReference type="RefSeq" id="WP_220211655.1">
    <property type="nucleotide sequence ID" value="NZ_BNJK01000004.1"/>
</dbReference>
<reference evidence="7" key="1">
    <citation type="submission" date="2020-10" db="EMBL/GenBank/DDBJ databases">
        <title>Taxonomic study of unclassified bacteria belonging to the class Ktedonobacteria.</title>
        <authorList>
            <person name="Yabe S."/>
            <person name="Wang C.M."/>
            <person name="Zheng Y."/>
            <person name="Sakai Y."/>
            <person name="Cavaletti L."/>
            <person name="Monciardini P."/>
            <person name="Donadio S."/>
        </authorList>
    </citation>
    <scope>NUCLEOTIDE SEQUENCE</scope>
    <source>
        <strain evidence="7">ID150040</strain>
    </source>
</reference>
<feature type="transmembrane region" description="Helical" evidence="6">
    <location>
        <begin position="112"/>
        <end position="133"/>
    </location>
</feature>
<evidence type="ECO:0000256" key="1">
    <source>
        <dbReference type="ARBA" id="ARBA00004651"/>
    </source>
</evidence>
<evidence type="ECO:0000256" key="4">
    <source>
        <dbReference type="ARBA" id="ARBA00022989"/>
    </source>
</evidence>